<sequence>MPCENKAYITWVTRSTTRPCV</sequence>
<evidence type="ECO:0000313" key="2">
    <source>
        <dbReference type="Proteomes" id="UP000032142"/>
    </source>
</evidence>
<dbReference type="EMBL" id="JRRC01426087">
    <property type="protein sequence ID" value="KHG05228.1"/>
    <property type="molecule type" value="Genomic_DNA"/>
</dbReference>
<proteinExistence type="predicted"/>
<keyword evidence="2" id="KW-1185">Reference proteome</keyword>
<gene>
    <name evidence="1" type="ORF">F383_30852</name>
</gene>
<reference evidence="2" key="1">
    <citation type="submission" date="2014-09" db="EMBL/GenBank/DDBJ databases">
        <authorList>
            <person name="Mudge J."/>
            <person name="Ramaraj T."/>
            <person name="Lindquist I.E."/>
            <person name="Bharti A.K."/>
            <person name="Sundararajan A."/>
            <person name="Cameron C.T."/>
            <person name="Woodward J.E."/>
            <person name="May G.D."/>
            <person name="Brubaker C."/>
            <person name="Broadhvest J."/>
            <person name="Wilkins T.A."/>
        </authorList>
    </citation>
    <scope>NUCLEOTIDE SEQUENCE</scope>
    <source>
        <strain evidence="2">cv. AKA8401</strain>
    </source>
</reference>
<evidence type="ECO:0000313" key="1">
    <source>
        <dbReference type="EMBL" id="KHG05228.1"/>
    </source>
</evidence>
<dbReference type="Proteomes" id="UP000032142">
    <property type="component" value="Unassembled WGS sequence"/>
</dbReference>
<dbReference type="AlphaFoldDB" id="A0A0B0MT03"/>
<accession>A0A0B0MT03</accession>
<name>A0A0B0MT03_GOSAR</name>
<organism evidence="1 2">
    <name type="scientific">Gossypium arboreum</name>
    <name type="common">Tree cotton</name>
    <name type="synonym">Gossypium nanking</name>
    <dbReference type="NCBI Taxonomy" id="29729"/>
    <lineage>
        <taxon>Eukaryota</taxon>
        <taxon>Viridiplantae</taxon>
        <taxon>Streptophyta</taxon>
        <taxon>Embryophyta</taxon>
        <taxon>Tracheophyta</taxon>
        <taxon>Spermatophyta</taxon>
        <taxon>Magnoliopsida</taxon>
        <taxon>eudicotyledons</taxon>
        <taxon>Gunneridae</taxon>
        <taxon>Pentapetalae</taxon>
        <taxon>rosids</taxon>
        <taxon>malvids</taxon>
        <taxon>Malvales</taxon>
        <taxon>Malvaceae</taxon>
        <taxon>Malvoideae</taxon>
        <taxon>Gossypium</taxon>
    </lineage>
</organism>
<comment type="caution">
    <text evidence="1">The sequence shown here is derived from an EMBL/GenBank/DDBJ whole genome shotgun (WGS) entry which is preliminary data.</text>
</comment>
<protein>
    <submittedName>
        <fullName evidence="1">Uncharacterized protein</fullName>
    </submittedName>
</protein>